<dbReference type="PANTHER" id="PTHR30143:SF0">
    <property type="entry name" value="2-KETO-4-PENTENOATE HYDRATASE"/>
    <property type="match status" value="1"/>
</dbReference>
<comment type="caution">
    <text evidence="3">The sequence shown here is derived from an EMBL/GenBank/DDBJ whole genome shotgun (WGS) entry which is preliminary data.</text>
</comment>
<dbReference type="Pfam" id="PF01557">
    <property type="entry name" value="FAA_hydrolase"/>
    <property type="match status" value="1"/>
</dbReference>
<name>A0A254N7X7_9BURK</name>
<dbReference type="InterPro" id="IPR050772">
    <property type="entry name" value="Hydratase-Decarb/MhpD_sf"/>
</dbReference>
<sequence>MSPTTASSRIADLIQALAASHRSGLLLDATAWTDAVRDEADAYAVHDGVARALGWPATRWKSGGAGPQGPFSHSPVSPEPGAVLLGVEAEVALRLARDISPEAAQAPLDAGVIDGMCIAVECIASRWRQALDAPALLRMADFQSNAGLLLGPWQAWQPLDWARLPWRLTLADEPELQRQGGHSLGDPSGVLAAWLRHATRHGETVRAGTVVTTGAWGGVHRCTGRATGTLAIDGLGAFSFSAGA</sequence>
<evidence type="ECO:0000313" key="3">
    <source>
        <dbReference type="EMBL" id="OWR04121.1"/>
    </source>
</evidence>
<dbReference type="InterPro" id="IPR036663">
    <property type="entry name" value="Fumarylacetoacetase_C_sf"/>
</dbReference>
<dbReference type="RefSeq" id="WP_088483141.1">
    <property type="nucleotide sequence ID" value="NZ_NISI01000003.1"/>
</dbReference>
<evidence type="ECO:0000256" key="1">
    <source>
        <dbReference type="ARBA" id="ARBA00023239"/>
    </source>
</evidence>
<dbReference type="InterPro" id="IPR011234">
    <property type="entry name" value="Fumarylacetoacetase-like_C"/>
</dbReference>
<gene>
    <name evidence="3" type="ORF">CDO81_10395</name>
</gene>
<accession>A0A254N7X7</accession>
<dbReference type="PANTHER" id="PTHR30143">
    <property type="entry name" value="ACID HYDRATASE"/>
    <property type="match status" value="1"/>
</dbReference>
<keyword evidence="1" id="KW-0456">Lyase</keyword>
<dbReference type="AlphaFoldDB" id="A0A254N7X7"/>
<dbReference type="EMBL" id="NISI01000003">
    <property type="protein sequence ID" value="OWR04121.1"/>
    <property type="molecule type" value="Genomic_DNA"/>
</dbReference>
<dbReference type="SUPFAM" id="SSF56529">
    <property type="entry name" value="FAH"/>
    <property type="match status" value="1"/>
</dbReference>
<keyword evidence="4" id="KW-1185">Reference proteome</keyword>
<proteinExistence type="predicted"/>
<organism evidence="3 4">
    <name type="scientific">Roseateles puraquae</name>
    <dbReference type="NCBI Taxonomy" id="431059"/>
    <lineage>
        <taxon>Bacteria</taxon>
        <taxon>Pseudomonadati</taxon>
        <taxon>Pseudomonadota</taxon>
        <taxon>Betaproteobacteria</taxon>
        <taxon>Burkholderiales</taxon>
        <taxon>Sphaerotilaceae</taxon>
        <taxon>Roseateles</taxon>
    </lineage>
</organism>
<feature type="domain" description="Fumarylacetoacetase-like C-terminal" evidence="2">
    <location>
        <begin position="79"/>
        <end position="221"/>
    </location>
</feature>
<dbReference type="GO" id="GO:0008684">
    <property type="term" value="F:2-oxopent-4-enoate hydratase activity"/>
    <property type="evidence" value="ECO:0007669"/>
    <property type="project" value="TreeGrafter"/>
</dbReference>
<dbReference type="OrthoDB" id="8689761at2"/>
<evidence type="ECO:0000259" key="2">
    <source>
        <dbReference type="Pfam" id="PF01557"/>
    </source>
</evidence>
<evidence type="ECO:0000313" key="4">
    <source>
        <dbReference type="Proteomes" id="UP000197446"/>
    </source>
</evidence>
<dbReference type="GO" id="GO:0005737">
    <property type="term" value="C:cytoplasm"/>
    <property type="evidence" value="ECO:0007669"/>
    <property type="project" value="TreeGrafter"/>
</dbReference>
<reference evidence="3 4" key="1">
    <citation type="journal article" date="2007" name="Int. J. Syst. Evol. Microbiol.">
        <title>Description of Pelomonas aquatica sp. nov. and Pelomonas puraquae sp. nov., isolated from industrial and haemodialysis water.</title>
        <authorList>
            <person name="Gomila M."/>
            <person name="Bowien B."/>
            <person name="Falsen E."/>
            <person name="Moore E.R."/>
            <person name="Lalucat J."/>
        </authorList>
    </citation>
    <scope>NUCLEOTIDE SEQUENCE [LARGE SCALE GENOMIC DNA]</scope>
    <source>
        <strain evidence="3 4">CCUG 52769</strain>
    </source>
</reference>
<dbReference type="Proteomes" id="UP000197446">
    <property type="component" value="Unassembled WGS sequence"/>
</dbReference>
<protein>
    <submittedName>
        <fullName evidence="3">2-keto-4-pentenoate hydratase</fullName>
    </submittedName>
</protein>
<dbReference type="Gene3D" id="3.90.850.10">
    <property type="entry name" value="Fumarylacetoacetase-like, C-terminal domain"/>
    <property type="match status" value="1"/>
</dbReference>